<dbReference type="InterPro" id="IPR013783">
    <property type="entry name" value="Ig-like_fold"/>
</dbReference>
<keyword evidence="10" id="KW-0238">DNA-binding</keyword>
<dbReference type="SMART" id="SM00388">
    <property type="entry name" value="HisKA"/>
    <property type="match status" value="1"/>
</dbReference>
<feature type="domain" description="HTH araC/xylS-type" evidence="14">
    <location>
        <begin position="1258"/>
        <end position="1357"/>
    </location>
</feature>
<dbReference type="InterPro" id="IPR011006">
    <property type="entry name" value="CheY-like_superfamily"/>
</dbReference>
<dbReference type="Pfam" id="PF02518">
    <property type="entry name" value="HATPase_c"/>
    <property type="match status" value="1"/>
</dbReference>
<keyword evidence="7" id="KW-0067">ATP-binding</keyword>
<dbReference type="InterPro" id="IPR005467">
    <property type="entry name" value="His_kinase_dom"/>
</dbReference>
<dbReference type="SUPFAM" id="SSF46689">
    <property type="entry name" value="Homeodomain-like"/>
    <property type="match status" value="1"/>
</dbReference>
<evidence type="ECO:0000256" key="1">
    <source>
        <dbReference type="ARBA" id="ARBA00000085"/>
    </source>
</evidence>
<evidence type="ECO:0000256" key="7">
    <source>
        <dbReference type="ARBA" id="ARBA00022840"/>
    </source>
</evidence>
<comment type="caution">
    <text evidence="17">The sequence shown here is derived from an EMBL/GenBank/DDBJ whole genome shotgun (WGS) entry which is preliminary data.</text>
</comment>
<keyword evidence="8" id="KW-0902">Two-component regulatory system</keyword>
<dbReference type="InterPro" id="IPR036097">
    <property type="entry name" value="HisK_dim/P_sf"/>
</dbReference>
<keyword evidence="6" id="KW-0418">Kinase</keyword>
<dbReference type="InterPro" id="IPR036890">
    <property type="entry name" value="HATPase_C_sf"/>
</dbReference>
<keyword evidence="18" id="KW-1185">Reference proteome</keyword>
<dbReference type="SMART" id="SM00342">
    <property type="entry name" value="HTH_ARAC"/>
    <property type="match status" value="1"/>
</dbReference>
<dbReference type="FunFam" id="2.60.40.10:FF:000791">
    <property type="entry name" value="Two-component system sensor histidine kinase/response regulator"/>
    <property type="match status" value="1"/>
</dbReference>
<keyword evidence="13" id="KW-1133">Transmembrane helix</keyword>
<dbReference type="SUPFAM" id="SSF55874">
    <property type="entry name" value="ATPase domain of HSP90 chaperone/DNA topoisomerase II/histidine kinase"/>
    <property type="match status" value="1"/>
</dbReference>
<dbReference type="InterPro" id="IPR011123">
    <property type="entry name" value="Y_Y_Y"/>
</dbReference>
<evidence type="ECO:0000256" key="10">
    <source>
        <dbReference type="ARBA" id="ARBA00023125"/>
    </source>
</evidence>
<protein>
    <recommendedName>
        <fullName evidence="2">histidine kinase</fullName>
        <ecNumber evidence="2">2.7.13.3</ecNumber>
    </recommendedName>
</protein>
<evidence type="ECO:0000256" key="12">
    <source>
        <dbReference type="PROSITE-ProRule" id="PRU00169"/>
    </source>
</evidence>
<feature type="modified residue" description="4-aspartylphosphate" evidence="12">
    <location>
        <position position="1159"/>
    </location>
</feature>
<keyword evidence="11" id="KW-0804">Transcription</keyword>
<dbReference type="GO" id="GO:0000155">
    <property type="term" value="F:phosphorelay sensor kinase activity"/>
    <property type="evidence" value="ECO:0007669"/>
    <property type="project" value="InterPro"/>
</dbReference>
<dbReference type="InterPro" id="IPR003661">
    <property type="entry name" value="HisK_dim/P_dom"/>
</dbReference>
<comment type="catalytic activity">
    <reaction evidence="1">
        <text>ATP + protein L-histidine = ADP + protein N-phospho-L-histidine.</text>
        <dbReference type="EC" id="2.7.13.3"/>
    </reaction>
</comment>
<dbReference type="SMART" id="SM00448">
    <property type="entry name" value="REC"/>
    <property type="match status" value="1"/>
</dbReference>
<dbReference type="Proteomes" id="UP000267585">
    <property type="component" value="Unassembled WGS sequence"/>
</dbReference>
<dbReference type="PROSITE" id="PS50110">
    <property type="entry name" value="RESPONSE_REGULATORY"/>
    <property type="match status" value="1"/>
</dbReference>
<dbReference type="EMBL" id="RQPJ01000005">
    <property type="protein sequence ID" value="RTE53576.1"/>
    <property type="molecule type" value="Genomic_DNA"/>
</dbReference>
<name>A0A430K3D7_9FLAO</name>
<dbReference type="InterPro" id="IPR015943">
    <property type="entry name" value="WD40/YVTN_repeat-like_dom_sf"/>
</dbReference>
<dbReference type="CDD" id="cd00082">
    <property type="entry name" value="HisKA"/>
    <property type="match status" value="1"/>
</dbReference>
<dbReference type="InterPro" id="IPR018060">
    <property type="entry name" value="HTH_AraC"/>
</dbReference>
<proteinExistence type="predicted"/>
<dbReference type="OrthoDB" id="1522078at2"/>
<keyword evidence="4" id="KW-0808">Transferase</keyword>
<dbReference type="Gene3D" id="2.130.10.10">
    <property type="entry name" value="YVTN repeat-like/Quinoprotein amine dehydrogenase"/>
    <property type="match status" value="2"/>
</dbReference>
<dbReference type="PANTHER" id="PTHR43547">
    <property type="entry name" value="TWO-COMPONENT HISTIDINE KINASE"/>
    <property type="match status" value="1"/>
</dbReference>
<gene>
    <name evidence="17" type="ORF">EHW67_11265</name>
</gene>
<reference evidence="17 18" key="1">
    <citation type="submission" date="2018-11" db="EMBL/GenBank/DDBJ databases">
        <title>Arenibacter aquaticus sp.nov., a marine bacterium isolated from surface seawater in the South China Sea.</title>
        <authorList>
            <person name="Guo J."/>
            <person name="Sun J."/>
        </authorList>
    </citation>
    <scope>NUCLEOTIDE SEQUENCE [LARGE SCALE GENOMIC DNA]</scope>
    <source>
        <strain evidence="17 18">GUO666</strain>
    </source>
</reference>
<dbReference type="PROSITE" id="PS01124">
    <property type="entry name" value="HTH_ARAC_FAMILY_2"/>
    <property type="match status" value="1"/>
</dbReference>
<dbReference type="Pfam" id="PF07495">
    <property type="entry name" value="Y_Y_Y"/>
    <property type="match status" value="1"/>
</dbReference>
<dbReference type="InterPro" id="IPR004358">
    <property type="entry name" value="Sig_transdc_His_kin-like_C"/>
</dbReference>
<dbReference type="Gene3D" id="3.30.565.10">
    <property type="entry name" value="Histidine kinase-like ATPase, C-terminal domain"/>
    <property type="match status" value="1"/>
</dbReference>
<dbReference type="SUPFAM" id="SSF63829">
    <property type="entry name" value="Calcium-dependent phosphotriesterase"/>
    <property type="match status" value="1"/>
</dbReference>
<dbReference type="SMART" id="SM00387">
    <property type="entry name" value="HATPase_c"/>
    <property type="match status" value="1"/>
</dbReference>
<dbReference type="InterPro" id="IPR009057">
    <property type="entry name" value="Homeodomain-like_sf"/>
</dbReference>
<accession>A0A430K3D7</accession>
<evidence type="ECO:0000256" key="2">
    <source>
        <dbReference type="ARBA" id="ARBA00012438"/>
    </source>
</evidence>
<dbReference type="InterPro" id="IPR018062">
    <property type="entry name" value="HTH_AraC-typ_CS"/>
</dbReference>
<evidence type="ECO:0000256" key="8">
    <source>
        <dbReference type="ARBA" id="ARBA00023012"/>
    </source>
</evidence>
<dbReference type="PROSITE" id="PS00041">
    <property type="entry name" value="HTH_ARAC_FAMILY_1"/>
    <property type="match status" value="1"/>
</dbReference>
<evidence type="ECO:0000259" key="15">
    <source>
        <dbReference type="PROSITE" id="PS50109"/>
    </source>
</evidence>
<evidence type="ECO:0000259" key="14">
    <source>
        <dbReference type="PROSITE" id="PS01124"/>
    </source>
</evidence>
<dbReference type="Pfam" id="PF00072">
    <property type="entry name" value="Response_reg"/>
    <property type="match status" value="1"/>
</dbReference>
<evidence type="ECO:0000256" key="13">
    <source>
        <dbReference type="SAM" id="Phobius"/>
    </source>
</evidence>
<evidence type="ECO:0000256" key="11">
    <source>
        <dbReference type="ARBA" id="ARBA00023163"/>
    </source>
</evidence>
<dbReference type="Gene3D" id="1.10.287.130">
    <property type="match status" value="1"/>
</dbReference>
<dbReference type="Gene3D" id="1.10.10.60">
    <property type="entry name" value="Homeodomain-like"/>
    <property type="match status" value="1"/>
</dbReference>
<evidence type="ECO:0000256" key="3">
    <source>
        <dbReference type="ARBA" id="ARBA00022553"/>
    </source>
</evidence>
<dbReference type="InterPro" id="IPR001789">
    <property type="entry name" value="Sig_transdc_resp-reg_receiver"/>
</dbReference>
<dbReference type="RefSeq" id="WP_126162471.1">
    <property type="nucleotide sequence ID" value="NZ_RQPJ01000005.1"/>
</dbReference>
<evidence type="ECO:0000256" key="4">
    <source>
        <dbReference type="ARBA" id="ARBA00022679"/>
    </source>
</evidence>
<evidence type="ECO:0000313" key="18">
    <source>
        <dbReference type="Proteomes" id="UP000267585"/>
    </source>
</evidence>
<dbReference type="InterPro" id="IPR011110">
    <property type="entry name" value="Reg_prop"/>
</dbReference>
<dbReference type="GO" id="GO:0003700">
    <property type="term" value="F:DNA-binding transcription factor activity"/>
    <property type="evidence" value="ECO:0007669"/>
    <property type="project" value="InterPro"/>
</dbReference>
<dbReference type="Pfam" id="PF07494">
    <property type="entry name" value="Reg_prop"/>
    <property type="match status" value="4"/>
</dbReference>
<dbReference type="PRINTS" id="PR00344">
    <property type="entry name" value="BCTRLSENSOR"/>
</dbReference>
<dbReference type="Pfam" id="PF12833">
    <property type="entry name" value="HTH_18"/>
    <property type="match status" value="1"/>
</dbReference>
<dbReference type="FunFam" id="3.30.565.10:FF:000037">
    <property type="entry name" value="Hybrid sensor histidine kinase/response regulator"/>
    <property type="match status" value="1"/>
</dbReference>
<feature type="domain" description="Histidine kinase" evidence="15">
    <location>
        <begin position="844"/>
        <end position="1064"/>
    </location>
</feature>
<dbReference type="Gene3D" id="2.60.40.10">
    <property type="entry name" value="Immunoglobulins"/>
    <property type="match status" value="1"/>
</dbReference>
<keyword evidence="3 12" id="KW-0597">Phosphoprotein</keyword>
<keyword evidence="5" id="KW-0547">Nucleotide-binding</keyword>
<feature type="transmembrane region" description="Helical" evidence="13">
    <location>
        <begin position="21"/>
        <end position="42"/>
    </location>
</feature>
<dbReference type="GO" id="GO:0005524">
    <property type="term" value="F:ATP binding"/>
    <property type="evidence" value="ECO:0007669"/>
    <property type="project" value="UniProtKB-KW"/>
</dbReference>
<dbReference type="GO" id="GO:0043565">
    <property type="term" value="F:sequence-specific DNA binding"/>
    <property type="evidence" value="ECO:0007669"/>
    <property type="project" value="InterPro"/>
</dbReference>
<dbReference type="InterPro" id="IPR003594">
    <property type="entry name" value="HATPase_dom"/>
</dbReference>
<evidence type="ECO:0000256" key="5">
    <source>
        <dbReference type="ARBA" id="ARBA00022741"/>
    </source>
</evidence>
<organism evidence="17 18">
    <name type="scientific">Arenibacter aquaticus</name>
    <dbReference type="NCBI Taxonomy" id="2489054"/>
    <lineage>
        <taxon>Bacteria</taxon>
        <taxon>Pseudomonadati</taxon>
        <taxon>Bacteroidota</taxon>
        <taxon>Flavobacteriia</taxon>
        <taxon>Flavobacteriales</taxon>
        <taxon>Flavobacteriaceae</taxon>
        <taxon>Arenibacter</taxon>
    </lineage>
</organism>
<dbReference type="Pfam" id="PF00512">
    <property type="entry name" value="HisKA"/>
    <property type="match status" value="1"/>
</dbReference>
<evidence type="ECO:0000256" key="6">
    <source>
        <dbReference type="ARBA" id="ARBA00022777"/>
    </source>
</evidence>
<keyword evidence="9" id="KW-0805">Transcription regulation</keyword>
<keyword evidence="13" id="KW-0812">Transmembrane</keyword>
<dbReference type="EC" id="2.7.13.3" evidence="2"/>
<feature type="domain" description="Response regulatory" evidence="16">
    <location>
        <begin position="1111"/>
        <end position="1226"/>
    </location>
</feature>
<evidence type="ECO:0000313" key="17">
    <source>
        <dbReference type="EMBL" id="RTE53576.1"/>
    </source>
</evidence>
<dbReference type="SUPFAM" id="SSF47384">
    <property type="entry name" value="Homodimeric domain of signal transducing histidine kinase"/>
    <property type="match status" value="1"/>
</dbReference>
<evidence type="ECO:0000256" key="9">
    <source>
        <dbReference type="ARBA" id="ARBA00023015"/>
    </source>
</evidence>
<dbReference type="CDD" id="cd00146">
    <property type="entry name" value="PKD"/>
    <property type="match status" value="1"/>
</dbReference>
<sequence>MSIRISLFSVPPERLKVKVTARNYFFILIAFCCNIIFGQQAFNNIPFFTLNVKDGLSQNYITCSAQDFEGFIWIGTRNGLYKYDGYHFEQINLKEKGIENNHINCLYRGNDQNLWIGTNQGPVLYDYHSGDITPLFLENGALAKSITTFFQQDKKNIWIGTGEGQLLSYNIANNEIKTYNHPGFKNISNIGMTNTNSLLVGFKYGGLLTFSIKNEKFSVPKGYEKIGGTGINTLIEIKPETFLVVTPKGVFLYKHGVNPLEVQKLKSPTNANALNSVISLLAANKKHIWLGTDGHGILDYTIASGKLEPLHFEGLSPSFSVTSMFKARDNSIWIGTTNQGLKIVNPYKSQFNHWAFEKGNKTGLSSNSVLGLTEDSNGKIVLAMDGGGITIFDPNSRKFEHYFKNSEEKRVVNTVIQDKNNRIWAGTFNHGYHVSRLSSSNFLEPLTLTIPKEIENISVKSFLRDKQNNIWIGTVTGGIYLFDYKNGTIKKFKENNPLVQYSQPYCIYQSSDSKIWFGCYSGLYVYNPKDDSLKEFFPEKGSHFKQVISIEELDGDNLWLGTKTGLYNINRKYNKTTLYTEKQGLPSNVVNSLLVDSSKFLWLGTDKGLSQFNPISKEFRNFGREDGVDGLEFNENAKLKGSDGTLYFGNTNGVYFFHPNQIKNNPNPPEIVLTNFKVTSDNSNISQNTITQHKPVNQVKKIYLNHNQNFFNLHFTALNFTNPNKNQYKYKLLGFDKDWVFTQNGRMATYTNIPPGEYTFMVKASNNDGVWTPTAKSITITILPPWWHTWWARALFALVAIGSIILANTYILKQIKLKNALKIERLEKNNQIQLNEFKTKLFTNLTHELRTPLTMILSPLDKLIATEVKGPESKKQLLSIQRNAHNLLKLINEWLDYRKTTSTQPIIKAVELDLVQFAETIIESFKELAHDKAISIKYTSHSPSINCYFDPSAIQKVISNLISNAIKYSGEGSNIAVEVGASAQKVNGKPHAFLIIEDEGVGISSEEQKLIFERFQTLGENPSVGTGIGLALSKELVEAHHGKLKLTSVPGKGSTFTVILPLGTAHFTDEQLSNTTNHHIPITSTQKQDLQKEVFPNLDTIKEFNSASDYTVLIVEDEDDIREFIANEMSDYFKVLTANNGQEGIQKAIEAIPDLVLSDVLMPKTTGLELCKSLKNNLQTSHIPIILLTALSDEESQVQGLKEGAEDYITKPFSINALFFKIRSIIENRKLSSQRYQIETVMKPKELAQSTPDKDFLEQTVKIIHNNISEPNFTIDKLVVELGMSRTPFFKKIKSLTNLTPNEFLKIVRLRHAAQLLLKTEMNISEISFEVGFLSAKYFRSTFKKQFGETPSSYREKRIKVS</sequence>
<dbReference type="CDD" id="cd00075">
    <property type="entry name" value="HATPase"/>
    <property type="match status" value="1"/>
</dbReference>
<evidence type="ECO:0000259" key="16">
    <source>
        <dbReference type="PROSITE" id="PS50110"/>
    </source>
</evidence>
<keyword evidence="13" id="KW-0472">Membrane</keyword>
<dbReference type="SUPFAM" id="SSF69322">
    <property type="entry name" value="Tricorn protease domain 2"/>
    <property type="match status" value="1"/>
</dbReference>
<dbReference type="PANTHER" id="PTHR43547:SF2">
    <property type="entry name" value="HYBRID SIGNAL TRANSDUCTION HISTIDINE KINASE C"/>
    <property type="match status" value="1"/>
</dbReference>
<dbReference type="Gene3D" id="3.40.50.2300">
    <property type="match status" value="1"/>
</dbReference>
<dbReference type="PROSITE" id="PS50109">
    <property type="entry name" value="HIS_KIN"/>
    <property type="match status" value="1"/>
</dbReference>
<dbReference type="SUPFAM" id="SSF52172">
    <property type="entry name" value="CheY-like"/>
    <property type="match status" value="1"/>
</dbReference>